<reference evidence="11" key="2">
    <citation type="journal article" date="2013" name="Nat. Commun.">
        <title>Genome of the Chinese tree shrew.</title>
        <authorList>
            <person name="Fan Y."/>
            <person name="Huang Z.Y."/>
            <person name="Cao C.C."/>
            <person name="Chen C.S."/>
            <person name="Chen Y.X."/>
            <person name="Fan D.D."/>
            <person name="He J."/>
            <person name="Hou H.L."/>
            <person name="Hu L."/>
            <person name="Hu X.T."/>
            <person name="Jiang X.T."/>
            <person name="Lai R."/>
            <person name="Lang Y.S."/>
            <person name="Liang B."/>
            <person name="Liao S.G."/>
            <person name="Mu D."/>
            <person name="Ma Y.Y."/>
            <person name="Niu Y.Y."/>
            <person name="Sun X.Q."/>
            <person name="Xia J.Q."/>
            <person name="Xiao J."/>
            <person name="Xiong Z.Q."/>
            <person name="Xu L."/>
            <person name="Yang L."/>
            <person name="Zhang Y."/>
            <person name="Zhao W."/>
            <person name="Zhao X.D."/>
            <person name="Zheng Y.T."/>
            <person name="Zhou J.M."/>
            <person name="Zhu Y.B."/>
            <person name="Zhang G.J."/>
            <person name="Wang J."/>
            <person name="Yao Y.G."/>
        </authorList>
    </citation>
    <scope>NUCLEOTIDE SEQUENCE [LARGE SCALE GENOMIC DNA]</scope>
</reference>
<proteinExistence type="predicted"/>
<dbReference type="InParanoid" id="L8YC35"/>
<dbReference type="AlphaFoldDB" id="L8YC35"/>
<feature type="signal peptide" evidence="8">
    <location>
        <begin position="1"/>
        <end position="17"/>
    </location>
</feature>
<evidence type="ECO:0000313" key="10">
    <source>
        <dbReference type="EMBL" id="ELV12649.1"/>
    </source>
</evidence>
<evidence type="ECO:0000256" key="5">
    <source>
        <dbReference type="ARBA" id="ARBA00023136"/>
    </source>
</evidence>
<keyword evidence="2" id="KW-0812">Transmembrane</keyword>
<gene>
    <name evidence="10" type="ORF">TREES_T100021990</name>
</gene>
<organism evidence="10 11">
    <name type="scientific">Tupaia chinensis</name>
    <name type="common">Chinese tree shrew</name>
    <name type="synonym">Tupaia belangeri chinensis</name>
    <dbReference type="NCBI Taxonomy" id="246437"/>
    <lineage>
        <taxon>Eukaryota</taxon>
        <taxon>Metazoa</taxon>
        <taxon>Chordata</taxon>
        <taxon>Craniata</taxon>
        <taxon>Vertebrata</taxon>
        <taxon>Euteleostomi</taxon>
        <taxon>Mammalia</taxon>
        <taxon>Eutheria</taxon>
        <taxon>Euarchontoglires</taxon>
        <taxon>Scandentia</taxon>
        <taxon>Tupaiidae</taxon>
        <taxon>Tupaia</taxon>
    </lineage>
</organism>
<evidence type="ECO:0000256" key="8">
    <source>
        <dbReference type="SAM" id="SignalP"/>
    </source>
</evidence>
<dbReference type="GO" id="GO:0004930">
    <property type="term" value="F:G protein-coupled receptor activity"/>
    <property type="evidence" value="ECO:0007669"/>
    <property type="project" value="InterPro"/>
</dbReference>
<evidence type="ECO:0000256" key="1">
    <source>
        <dbReference type="ARBA" id="ARBA00004141"/>
    </source>
</evidence>
<dbReference type="SUPFAM" id="SSF53822">
    <property type="entry name" value="Periplasmic binding protein-like I"/>
    <property type="match status" value="2"/>
</dbReference>
<keyword evidence="7" id="KW-0325">Glycoprotein</keyword>
<evidence type="ECO:0000313" key="11">
    <source>
        <dbReference type="Proteomes" id="UP000011518"/>
    </source>
</evidence>
<keyword evidence="3 8" id="KW-0732">Signal</keyword>
<keyword evidence="4" id="KW-1133">Transmembrane helix</keyword>
<evidence type="ECO:0000256" key="6">
    <source>
        <dbReference type="ARBA" id="ARBA00023170"/>
    </source>
</evidence>
<dbReference type="GO" id="GO:0005886">
    <property type="term" value="C:plasma membrane"/>
    <property type="evidence" value="ECO:0007669"/>
    <property type="project" value="TreeGrafter"/>
</dbReference>
<feature type="chain" id="PRO_5003998952" evidence="8">
    <location>
        <begin position="18"/>
        <end position="199"/>
    </location>
</feature>
<dbReference type="InterPro" id="IPR001828">
    <property type="entry name" value="ANF_lig-bd_rcpt"/>
</dbReference>
<evidence type="ECO:0000256" key="7">
    <source>
        <dbReference type="ARBA" id="ARBA00023180"/>
    </source>
</evidence>
<keyword evidence="5" id="KW-0472">Membrane</keyword>
<comment type="subcellular location">
    <subcellularLocation>
        <location evidence="1">Membrane</location>
        <topology evidence="1">Multi-pass membrane protein</topology>
    </subcellularLocation>
</comment>
<dbReference type="EMBL" id="KB364400">
    <property type="protein sequence ID" value="ELV12649.1"/>
    <property type="molecule type" value="Genomic_DNA"/>
</dbReference>
<dbReference type="Proteomes" id="UP000011518">
    <property type="component" value="Unassembled WGS sequence"/>
</dbReference>
<evidence type="ECO:0000256" key="2">
    <source>
        <dbReference type="ARBA" id="ARBA00022692"/>
    </source>
</evidence>
<reference evidence="11" key="1">
    <citation type="submission" date="2012-07" db="EMBL/GenBank/DDBJ databases">
        <title>Genome of the Chinese tree shrew, a rising model animal genetically related to primates.</title>
        <authorList>
            <person name="Zhang G."/>
            <person name="Fan Y."/>
            <person name="Yao Y."/>
            <person name="Huang Z."/>
        </authorList>
    </citation>
    <scope>NUCLEOTIDE SEQUENCE [LARGE SCALE GENOMIC DNA]</scope>
</reference>
<feature type="domain" description="Receptor ligand binding region" evidence="9">
    <location>
        <begin position="16"/>
        <end position="105"/>
    </location>
</feature>
<dbReference type="InterPro" id="IPR000337">
    <property type="entry name" value="GPCR_3"/>
</dbReference>
<keyword evidence="11" id="KW-1185">Reference proteome</keyword>
<sequence length="199" mass="22721">MFNGKWWFWSNYQYVLAFLFAIEEINKNPNLLPNISLGSDIYNALPSEQQTLENALLWLCGGNQYRPNYNCQTQKKSVAIVAGTTLAFSAQIETLLELYKIPQLHPFLKKIQFANSAGDHVSLDEKRKQIAHYDIKNIVKSGFSWTMVKVGEFSSSPHTEGLVIDEMMIKWPAAFKEVGHHFTIGCTQLCDLRTENVIM</sequence>
<dbReference type="Pfam" id="PF01094">
    <property type="entry name" value="ANF_receptor"/>
    <property type="match status" value="1"/>
</dbReference>
<evidence type="ECO:0000256" key="3">
    <source>
        <dbReference type="ARBA" id="ARBA00022729"/>
    </source>
</evidence>
<dbReference type="PANTHER" id="PTHR24061:SF545">
    <property type="entry name" value="VOMERONASAL 2, RECEPTOR 118-RELATED"/>
    <property type="match status" value="1"/>
</dbReference>
<dbReference type="InterPro" id="IPR000068">
    <property type="entry name" value="GPCR_3_Ca_sens_rcpt-rel"/>
</dbReference>
<evidence type="ECO:0000256" key="4">
    <source>
        <dbReference type="ARBA" id="ARBA00022989"/>
    </source>
</evidence>
<dbReference type="InterPro" id="IPR028082">
    <property type="entry name" value="Peripla_BP_I"/>
</dbReference>
<keyword evidence="6 10" id="KW-0675">Receptor</keyword>
<protein>
    <submittedName>
        <fullName evidence="10">Vomeronasal type-2 receptor 26</fullName>
    </submittedName>
</protein>
<dbReference type="PRINTS" id="PR00248">
    <property type="entry name" value="GPCRMGR"/>
</dbReference>
<accession>L8YC35</accession>
<name>L8YC35_TUPCH</name>
<dbReference type="Gene3D" id="3.40.50.2300">
    <property type="match status" value="3"/>
</dbReference>
<evidence type="ECO:0000259" key="9">
    <source>
        <dbReference type="Pfam" id="PF01094"/>
    </source>
</evidence>
<dbReference type="PANTHER" id="PTHR24061">
    <property type="entry name" value="CALCIUM-SENSING RECEPTOR-RELATED"/>
    <property type="match status" value="1"/>
</dbReference>